<dbReference type="PANTHER" id="PTHR11953:SF2">
    <property type="entry name" value="EXOSOME COMPLEX COMPONENT MTR3"/>
    <property type="match status" value="1"/>
</dbReference>
<evidence type="ECO:0000256" key="3">
    <source>
        <dbReference type="ARBA" id="ARBA00006678"/>
    </source>
</evidence>
<dbReference type="GO" id="GO:0000178">
    <property type="term" value="C:exosome (RNase complex)"/>
    <property type="evidence" value="ECO:0007669"/>
    <property type="project" value="UniProtKB-KW"/>
</dbReference>
<keyword evidence="6" id="KW-0271">Exosome</keyword>
<dbReference type="Pfam" id="PF01138">
    <property type="entry name" value="RNase_PH"/>
    <property type="match status" value="1"/>
</dbReference>
<evidence type="ECO:0000313" key="12">
    <source>
        <dbReference type="Proteomes" id="UP001634007"/>
    </source>
</evidence>
<dbReference type="GO" id="GO:0006364">
    <property type="term" value="P:rRNA processing"/>
    <property type="evidence" value="ECO:0007669"/>
    <property type="project" value="UniProtKB-KW"/>
</dbReference>
<keyword evidence="12" id="KW-1185">Reference proteome</keyword>
<dbReference type="Gene3D" id="3.30.230.70">
    <property type="entry name" value="GHMP Kinase, N-terminal domain"/>
    <property type="match status" value="1"/>
</dbReference>
<dbReference type="GO" id="GO:0005634">
    <property type="term" value="C:nucleus"/>
    <property type="evidence" value="ECO:0007669"/>
    <property type="project" value="UniProtKB-SubCell"/>
</dbReference>
<keyword evidence="5" id="KW-0698">rRNA processing</keyword>
<dbReference type="InterPro" id="IPR036345">
    <property type="entry name" value="ExoRNase_PH_dom2_sf"/>
</dbReference>
<evidence type="ECO:0000256" key="5">
    <source>
        <dbReference type="ARBA" id="ARBA00022552"/>
    </source>
</evidence>
<comment type="caution">
    <text evidence="11">The sequence shown here is derived from an EMBL/GenBank/DDBJ whole genome shotgun (WGS) entry which is preliminary data.</text>
</comment>
<keyword evidence="4" id="KW-0963">Cytoplasm</keyword>
<comment type="similarity">
    <text evidence="3">Belongs to the RNase PH family.</text>
</comment>
<feature type="transmembrane region" description="Helical" evidence="9">
    <location>
        <begin position="180"/>
        <end position="202"/>
    </location>
</feature>
<evidence type="ECO:0000313" key="11">
    <source>
        <dbReference type="EMBL" id="KAL3718792.1"/>
    </source>
</evidence>
<evidence type="ECO:0000256" key="2">
    <source>
        <dbReference type="ARBA" id="ARBA00004496"/>
    </source>
</evidence>
<dbReference type="InterPro" id="IPR020568">
    <property type="entry name" value="Ribosomal_Su5_D2-typ_SF"/>
</dbReference>
<accession>A0ABD3IXX2</accession>
<dbReference type="InterPro" id="IPR050080">
    <property type="entry name" value="RNase_PH"/>
</dbReference>
<keyword evidence="9" id="KW-1133">Transmembrane helix</keyword>
<sequence length="273" mass="30320">MPRRSGRNTRPPTWTKDYICTASKLSGTHYPISAYVSFQKLSTDHMCCIISHECCLESGEIFEEMSGTRNPPFPQLQHENDSLLRCGLCNLFGHRENKKAMMYSDMGRLKCNVRYTTFATVVRGQKESSSMLHKASEGAIKLETFAKTTVDVFCTGFGIWRNDLLVVISCASLALADAGIMLYGLVAVVSVICSCLGLNLVIDPISEEESHQDGSLMITWMPSRYEVTQLTITGEWSSARINEAMQLCHDACSKRGKVMRSCLKEAASASEEI</sequence>
<feature type="domain" description="Exoribonuclease phosphorolytic" evidence="10">
    <location>
        <begin position="88"/>
        <end position="180"/>
    </location>
</feature>
<dbReference type="GO" id="GO:0005737">
    <property type="term" value="C:cytoplasm"/>
    <property type="evidence" value="ECO:0007669"/>
    <property type="project" value="UniProtKB-SubCell"/>
</dbReference>
<keyword evidence="8" id="KW-0539">Nucleus</keyword>
<evidence type="ECO:0000256" key="7">
    <source>
        <dbReference type="ARBA" id="ARBA00022884"/>
    </source>
</evidence>
<comment type="subcellular location">
    <subcellularLocation>
        <location evidence="2">Cytoplasm</location>
    </subcellularLocation>
    <subcellularLocation>
        <location evidence="1">Nucleus</location>
    </subcellularLocation>
</comment>
<evidence type="ECO:0000256" key="1">
    <source>
        <dbReference type="ARBA" id="ARBA00004123"/>
    </source>
</evidence>
<dbReference type="SUPFAM" id="SSF54211">
    <property type="entry name" value="Ribosomal protein S5 domain 2-like"/>
    <property type="match status" value="1"/>
</dbReference>
<dbReference type="SUPFAM" id="SSF55666">
    <property type="entry name" value="Ribonuclease PH domain 2-like"/>
    <property type="match status" value="1"/>
</dbReference>
<evidence type="ECO:0000259" key="10">
    <source>
        <dbReference type="Pfam" id="PF01138"/>
    </source>
</evidence>
<dbReference type="PANTHER" id="PTHR11953">
    <property type="entry name" value="EXOSOME COMPLEX COMPONENT"/>
    <property type="match status" value="1"/>
</dbReference>
<name>A0ABD3IXX2_EUCGL</name>
<keyword evidence="7" id="KW-0694">RNA-binding</keyword>
<dbReference type="InterPro" id="IPR027408">
    <property type="entry name" value="PNPase/RNase_PH_dom_sf"/>
</dbReference>
<proteinExistence type="inferred from homology"/>
<dbReference type="AlphaFoldDB" id="A0ABD3IXX2"/>
<evidence type="ECO:0000256" key="8">
    <source>
        <dbReference type="ARBA" id="ARBA00023242"/>
    </source>
</evidence>
<gene>
    <name evidence="11" type="ORF">ACJRO7_003838</name>
</gene>
<evidence type="ECO:0000256" key="9">
    <source>
        <dbReference type="SAM" id="Phobius"/>
    </source>
</evidence>
<dbReference type="InterPro" id="IPR001247">
    <property type="entry name" value="ExoRNase_PH_dom1"/>
</dbReference>
<keyword evidence="9" id="KW-0472">Membrane</keyword>
<organism evidence="11 12">
    <name type="scientific">Eucalyptus globulus</name>
    <name type="common">Tasmanian blue gum</name>
    <dbReference type="NCBI Taxonomy" id="34317"/>
    <lineage>
        <taxon>Eukaryota</taxon>
        <taxon>Viridiplantae</taxon>
        <taxon>Streptophyta</taxon>
        <taxon>Embryophyta</taxon>
        <taxon>Tracheophyta</taxon>
        <taxon>Spermatophyta</taxon>
        <taxon>Magnoliopsida</taxon>
        <taxon>eudicotyledons</taxon>
        <taxon>Gunneridae</taxon>
        <taxon>Pentapetalae</taxon>
        <taxon>rosids</taxon>
        <taxon>malvids</taxon>
        <taxon>Myrtales</taxon>
        <taxon>Myrtaceae</taxon>
        <taxon>Myrtoideae</taxon>
        <taxon>Eucalypteae</taxon>
        <taxon>Eucalyptus</taxon>
    </lineage>
</organism>
<protein>
    <recommendedName>
        <fullName evidence="10">Exoribonuclease phosphorolytic domain-containing protein</fullName>
    </recommendedName>
</protein>
<evidence type="ECO:0000256" key="6">
    <source>
        <dbReference type="ARBA" id="ARBA00022835"/>
    </source>
</evidence>
<keyword evidence="9" id="KW-0812">Transmembrane</keyword>
<dbReference type="EMBL" id="JBJKBG010000010">
    <property type="protein sequence ID" value="KAL3718792.1"/>
    <property type="molecule type" value="Genomic_DNA"/>
</dbReference>
<dbReference type="GO" id="GO:0003723">
    <property type="term" value="F:RNA binding"/>
    <property type="evidence" value="ECO:0007669"/>
    <property type="project" value="UniProtKB-KW"/>
</dbReference>
<evidence type="ECO:0000256" key="4">
    <source>
        <dbReference type="ARBA" id="ARBA00022490"/>
    </source>
</evidence>
<dbReference type="Proteomes" id="UP001634007">
    <property type="component" value="Unassembled WGS sequence"/>
</dbReference>
<reference evidence="11 12" key="1">
    <citation type="submission" date="2024-11" db="EMBL/GenBank/DDBJ databases">
        <title>Chromosome-level genome assembly of Eucalyptus globulus Labill. provides insights into its genome evolution.</title>
        <authorList>
            <person name="Li X."/>
        </authorList>
    </citation>
    <scope>NUCLEOTIDE SEQUENCE [LARGE SCALE GENOMIC DNA]</scope>
    <source>
        <strain evidence="11">CL2024</strain>
        <tissue evidence="11">Fresh tender leaves</tissue>
    </source>
</reference>